<dbReference type="SUPFAM" id="SSF52540">
    <property type="entry name" value="P-loop containing nucleoside triphosphate hydrolases"/>
    <property type="match status" value="1"/>
</dbReference>
<proteinExistence type="predicted"/>
<dbReference type="AlphaFoldDB" id="A0AA95F0L1"/>
<evidence type="ECO:0000313" key="2">
    <source>
        <dbReference type="Proteomes" id="UP001178662"/>
    </source>
</evidence>
<evidence type="ECO:0000313" key="1">
    <source>
        <dbReference type="EMBL" id="WEK56057.1"/>
    </source>
</evidence>
<organism evidence="1 2">
    <name type="scientific">Candidatus Cohnella colombiensis</name>
    <dbReference type="NCBI Taxonomy" id="3121368"/>
    <lineage>
        <taxon>Bacteria</taxon>
        <taxon>Bacillati</taxon>
        <taxon>Bacillota</taxon>
        <taxon>Bacilli</taxon>
        <taxon>Bacillales</taxon>
        <taxon>Paenibacillaceae</taxon>
        <taxon>Cohnella</taxon>
    </lineage>
</organism>
<dbReference type="Proteomes" id="UP001178662">
    <property type="component" value="Chromosome"/>
</dbReference>
<dbReference type="EMBL" id="CP119317">
    <property type="protein sequence ID" value="WEK56057.1"/>
    <property type="molecule type" value="Genomic_DNA"/>
</dbReference>
<dbReference type="InterPro" id="IPR027417">
    <property type="entry name" value="P-loop_NTPase"/>
</dbReference>
<keyword evidence="2" id="KW-1185">Reference proteome</keyword>
<name>A0AA95F0L1_9BACL</name>
<protein>
    <submittedName>
        <fullName evidence="1">Uncharacterized protein</fullName>
    </submittedName>
</protein>
<gene>
    <name evidence="1" type="ORF">P0Y55_08415</name>
</gene>
<sequence>MKLIIVEGIPGSGKSSMARFIAIQLERNGYKTRLLHESTLQHPILIEEEITNVVDWRTAFLSNWIKFLEDRKNESDEIIVMESVLFQSPIIKLLHLDIERNFIAEFIEQLYALLAKIDCSLIYLYQSDPSVGIHRMMESRGGEVWLNHTYEKYKDEPYYKNRGQQGKELHLDFLHDYSVIAEVAYSKSNLCSIKIDNTAWEWGKYQNNILKFLNLSHKPDPVISVKELEKFIGIYHNEEMGITIQIEIKNNELIIFNNYILKPRENNKFYLDNISLSLEYIVDNDGEYSALIIFEKDIVGNRNEDGTRFERVT</sequence>
<dbReference type="Gene3D" id="3.40.50.300">
    <property type="entry name" value="P-loop containing nucleotide triphosphate hydrolases"/>
    <property type="match status" value="1"/>
</dbReference>
<reference evidence="1" key="1">
    <citation type="submission" date="2023-03" db="EMBL/GenBank/DDBJ databases">
        <title>Andean soil-derived lignocellulolytic bacterial consortium as a source of novel taxa and putative plastic-active enzymes.</title>
        <authorList>
            <person name="Diaz-Garcia L."/>
            <person name="Chuvochina M."/>
            <person name="Feuerriegel G."/>
            <person name="Bunk B."/>
            <person name="Sproer C."/>
            <person name="Streit W.R."/>
            <person name="Rodriguez L.M."/>
            <person name="Overmann J."/>
            <person name="Jimenez D.J."/>
        </authorList>
    </citation>
    <scope>NUCLEOTIDE SEQUENCE</scope>
    <source>
        <strain evidence="1">MAG 2441</strain>
    </source>
</reference>
<accession>A0AA95F0L1</accession>